<evidence type="ECO:0000313" key="2">
    <source>
        <dbReference type="EMBL" id="QUE52171.1"/>
    </source>
</evidence>
<reference evidence="2" key="1">
    <citation type="submission" date="2021-04" db="EMBL/GenBank/DDBJ databases">
        <title>Luteolibacter sp. 32A isolated from the skin of an Anderson's salamander (Ambystoma andersonii).</title>
        <authorList>
            <person name="Spergser J."/>
            <person name="Busse H.-J."/>
        </authorList>
    </citation>
    <scope>NUCLEOTIDE SEQUENCE</scope>
    <source>
        <strain evidence="2">32A</strain>
    </source>
</reference>
<evidence type="ECO:0000259" key="1">
    <source>
        <dbReference type="Pfam" id="PF01176"/>
    </source>
</evidence>
<evidence type="ECO:0000313" key="3">
    <source>
        <dbReference type="Proteomes" id="UP000676169"/>
    </source>
</evidence>
<dbReference type="GO" id="GO:0003743">
    <property type="term" value="F:translation initiation factor activity"/>
    <property type="evidence" value="ECO:0007669"/>
    <property type="project" value="InterPro"/>
</dbReference>
<dbReference type="GO" id="GO:0003723">
    <property type="term" value="F:RNA binding"/>
    <property type="evidence" value="ECO:0007669"/>
    <property type="project" value="InterPro"/>
</dbReference>
<protein>
    <recommendedName>
        <fullName evidence="1">S1-like domain-containing protein</fullName>
    </recommendedName>
</protein>
<name>A0A975J187_9BACT</name>
<dbReference type="Pfam" id="PF01176">
    <property type="entry name" value="eIF-1a"/>
    <property type="match status" value="1"/>
</dbReference>
<dbReference type="SUPFAM" id="SSF50249">
    <property type="entry name" value="Nucleic acid-binding proteins"/>
    <property type="match status" value="1"/>
</dbReference>
<accession>A0A975J187</accession>
<dbReference type="KEGG" id="lamb:KBB96_04585"/>
<keyword evidence="3" id="KW-1185">Reference proteome</keyword>
<dbReference type="Proteomes" id="UP000676169">
    <property type="component" value="Chromosome"/>
</dbReference>
<dbReference type="InterPro" id="IPR006196">
    <property type="entry name" value="RNA-binding_domain_S1_IF1"/>
</dbReference>
<dbReference type="EMBL" id="CP073100">
    <property type="protein sequence ID" value="QUE52171.1"/>
    <property type="molecule type" value="Genomic_DNA"/>
</dbReference>
<organism evidence="2 3">
    <name type="scientific">Luteolibacter ambystomatis</name>
    <dbReference type="NCBI Taxonomy" id="2824561"/>
    <lineage>
        <taxon>Bacteria</taxon>
        <taxon>Pseudomonadati</taxon>
        <taxon>Verrucomicrobiota</taxon>
        <taxon>Verrucomicrobiia</taxon>
        <taxon>Verrucomicrobiales</taxon>
        <taxon>Verrucomicrobiaceae</taxon>
        <taxon>Luteolibacter</taxon>
    </lineage>
</organism>
<dbReference type="AlphaFoldDB" id="A0A975J187"/>
<proteinExistence type="predicted"/>
<sequence>MFDDPPVRTIATIEKPVGPNLYHAALPNGKIVIAHLSKPLLEEQTTFEAGQQVHVELTPYDFDTARIMRLA</sequence>
<dbReference type="Gene3D" id="2.40.50.140">
    <property type="entry name" value="Nucleic acid-binding proteins"/>
    <property type="match status" value="1"/>
</dbReference>
<dbReference type="InterPro" id="IPR012340">
    <property type="entry name" value="NA-bd_OB-fold"/>
</dbReference>
<dbReference type="RefSeq" id="WP_211632821.1">
    <property type="nucleotide sequence ID" value="NZ_CP073100.1"/>
</dbReference>
<feature type="domain" description="S1-like" evidence="1">
    <location>
        <begin position="9"/>
        <end position="68"/>
    </location>
</feature>
<gene>
    <name evidence="2" type="ORF">KBB96_04585</name>
</gene>